<keyword evidence="1" id="KW-0732">Signal</keyword>
<reference evidence="3" key="1">
    <citation type="submission" date="2023-02" db="EMBL/GenBank/DDBJ databases">
        <title>Genome of toxic invasive species Heracleum sosnowskyi carries increased number of genes despite the absence of recent whole-genome duplications.</title>
        <authorList>
            <person name="Schelkunov M."/>
            <person name="Shtratnikova V."/>
            <person name="Makarenko M."/>
            <person name="Klepikova A."/>
            <person name="Omelchenko D."/>
            <person name="Novikova G."/>
            <person name="Obukhova E."/>
            <person name="Bogdanov V."/>
            <person name="Penin A."/>
            <person name="Logacheva M."/>
        </authorList>
    </citation>
    <scope>NUCLEOTIDE SEQUENCE</scope>
    <source>
        <strain evidence="3">Hsosn_3</strain>
        <tissue evidence="3">Leaf</tissue>
    </source>
</reference>
<dbReference type="GO" id="GO:0008081">
    <property type="term" value="F:phosphoric diester hydrolase activity"/>
    <property type="evidence" value="ECO:0007669"/>
    <property type="project" value="InterPro"/>
</dbReference>
<dbReference type="Proteomes" id="UP001237642">
    <property type="component" value="Unassembled WGS sequence"/>
</dbReference>
<dbReference type="Gene3D" id="3.20.20.190">
    <property type="entry name" value="Phosphatidylinositol (PI) phosphodiesterase"/>
    <property type="match status" value="1"/>
</dbReference>
<feature type="signal peptide" evidence="1">
    <location>
        <begin position="1"/>
        <end position="24"/>
    </location>
</feature>
<evidence type="ECO:0000313" key="3">
    <source>
        <dbReference type="EMBL" id="KAK1399049.1"/>
    </source>
</evidence>
<dbReference type="AlphaFoldDB" id="A0AAD8N6Y0"/>
<dbReference type="GO" id="GO:0006629">
    <property type="term" value="P:lipid metabolic process"/>
    <property type="evidence" value="ECO:0007669"/>
    <property type="project" value="InterPro"/>
</dbReference>
<comment type="caution">
    <text evidence="3">The sequence shown here is derived from an EMBL/GenBank/DDBJ whole genome shotgun (WGS) entry which is preliminary data.</text>
</comment>
<reference evidence="3" key="2">
    <citation type="submission" date="2023-05" db="EMBL/GenBank/DDBJ databases">
        <authorList>
            <person name="Schelkunov M.I."/>
        </authorList>
    </citation>
    <scope>NUCLEOTIDE SEQUENCE</scope>
    <source>
        <strain evidence="3">Hsosn_3</strain>
        <tissue evidence="3">Leaf</tissue>
    </source>
</reference>
<evidence type="ECO:0000313" key="4">
    <source>
        <dbReference type="Proteomes" id="UP001237642"/>
    </source>
</evidence>
<dbReference type="PANTHER" id="PTHR13593:SF89">
    <property type="entry name" value="PLC-LIKE PHOSPHODIESTERASES SUPERFAMILY PROTEIN"/>
    <property type="match status" value="1"/>
</dbReference>
<dbReference type="EMBL" id="JAUIZM010000002">
    <property type="protein sequence ID" value="KAK1399049.1"/>
    <property type="molecule type" value="Genomic_DNA"/>
</dbReference>
<dbReference type="InterPro" id="IPR051057">
    <property type="entry name" value="PI-PLC_domain"/>
</dbReference>
<dbReference type="PROSITE" id="PS50007">
    <property type="entry name" value="PIPLC_X_DOMAIN"/>
    <property type="match status" value="1"/>
</dbReference>
<gene>
    <name evidence="3" type="ORF">POM88_008912</name>
</gene>
<feature type="domain" description="Nucleoplasmin-like" evidence="2">
    <location>
        <begin position="243"/>
        <end position="313"/>
    </location>
</feature>
<keyword evidence="4" id="KW-1185">Reference proteome</keyword>
<name>A0AAD8N6Y0_9APIA</name>
<protein>
    <submittedName>
        <fullName evidence="3">PI-PLC X domain-containing protein-like</fullName>
    </submittedName>
</protein>
<dbReference type="InterPro" id="IPR017946">
    <property type="entry name" value="PLC-like_Pdiesterase_TIM-brl"/>
</dbReference>
<dbReference type="InterPro" id="IPR041232">
    <property type="entry name" value="NPL"/>
</dbReference>
<dbReference type="Pfam" id="PF26178">
    <property type="entry name" value="PI-PLC_cat"/>
    <property type="match status" value="1"/>
</dbReference>
<dbReference type="Pfam" id="PF17800">
    <property type="entry name" value="NPL"/>
    <property type="match status" value="1"/>
</dbReference>
<accession>A0AAD8N6Y0</accession>
<proteinExistence type="predicted"/>
<organism evidence="3 4">
    <name type="scientific">Heracleum sosnowskyi</name>
    <dbReference type="NCBI Taxonomy" id="360622"/>
    <lineage>
        <taxon>Eukaryota</taxon>
        <taxon>Viridiplantae</taxon>
        <taxon>Streptophyta</taxon>
        <taxon>Embryophyta</taxon>
        <taxon>Tracheophyta</taxon>
        <taxon>Spermatophyta</taxon>
        <taxon>Magnoliopsida</taxon>
        <taxon>eudicotyledons</taxon>
        <taxon>Gunneridae</taxon>
        <taxon>Pentapetalae</taxon>
        <taxon>asterids</taxon>
        <taxon>campanulids</taxon>
        <taxon>Apiales</taxon>
        <taxon>Apiaceae</taxon>
        <taxon>Apioideae</taxon>
        <taxon>apioid superclade</taxon>
        <taxon>Tordylieae</taxon>
        <taxon>Tordyliinae</taxon>
        <taxon>Heracleum</taxon>
    </lineage>
</organism>
<feature type="chain" id="PRO_5042229055" evidence="1">
    <location>
        <begin position="25"/>
        <end position="314"/>
    </location>
</feature>
<sequence length="314" mass="34836">MQVTIFHLTQLVFITATLISYSSSLKIGETCSASSKCDSGYLCSTCPINGNTRPRCTRLQPLNPTSKVKGLPFNRYSWLTTHNSFSIARAVSDTGSIVLAPRNQEDSNGVRGLNLDMYDFNNDIWLCHSFGGKCLNVTSFRPASKTLKGIQVFLEKNPTEIVTIFIEDYVTSPKGLTKVFKASGLDKYMFHVSRMPTNGSDWPTGDDMVQKNQRLVVFTSKSSKEASEGIAYEWKYVVENQFKAGEALSVPVEDGHLTHVFQVALGDVKNPKAANYVPVRMKVEDKKFVIGTLSADKGPQISFDLVLDKDFELS</sequence>
<dbReference type="SUPFAM" id="SSF51695">
    <property type="entry name" value="PLC-like phosphodiesterases"/>
    <property type="match status" value="1"/>
</dbReference>
<evidence type="ECO:0000259" key="2">
    <source>
        <dbReference type="Pfam" id="PF17800"/>
    </source>
</evidence>
<evidence type="ECO:0000256" key="1">
    <source>
        <dbReference type="SAM" id="SignalP"/>
    </source>
</evidence>
<dbReference type="PANTHER" id="PTHR13593">
    <property type="match status" value="1"/>
</dbReference>